<evidence type="ECO:0000313" key="2">
    <source>
        <dbReference type="WBParaSite" id="ACRNAN_scaffold5591.g19405.t1"/>
    </source>
</evidence>
<organism evidence="1 2">
    <name type="scientific">Acrobeloides nanus</name>
    <dbReference type="NCBI Taxonomy" id="290746"/>
    <lineage>
        <taxon>Eukaryota</taxon>
        <taxon>Metazoa</taxon>
        <taxon>Ecdysozoa</taxon>
        <taxon>Nematoda</taxon>
        <taxon>Chromadorea</taxon>
        <taxon>Rhabditida</taxon>
        <taxon>Tylenchina</taxon>
        <taxon>Cephalobomorpha</taxon>
        <taxon>Cephaloboidea</taxon>
        <taxon>Cephalobidae</taxon>
        <taxon>Acrobeloides</taxon>
    </lineage>
</organism>
<keyword evidence="1" id="KW-1185">Reference proteome</keyword>
<evidence type="ECO:0000313" key="1">
    <source>
        <dbReference type="Proteomes" id="UP000887540"/>
    </source>
</evidence>
<accession>A0A914E5B2</accession>
<reference evidence="2" key="1">
    <citation type="submission" date="2022-11" db="UniProtKB">
        <authorList>
            <consortium name="WormBaseParasite"/>
        </authorList>
    </citation>
    <scope>IDENTIFICATION</scope>
</reference>
<name>A0A914E5B2_9BILA</name>
<protein>
    <submittedName>
        <fullName evidence="2">Uncharacterized protein</fullName>
    </submittedName>
</protein>
<sequence length="77" mass="8684">MIAFYANIRIKIKIATELRSFCFLASFSVGLNYKKIEHQKRIRVDTDSTTKVLMDGTSCIYGELSPNTPNMDGHGLL</sequence>
<dbReference type="Proteomes" id="UP000887540">
    <property type="component" value="Unplaced"/>
</dbReference>
<dbReference type="AlphaFoldDB" id="A0A914E5B2"/>
<proteinExistence type="predicted"/>
<dbReference type="WBParaSite" id="ACRNAN_scaffold5591.g19405.t1">
    <property type="protein sequence ID" value="ACRNAN_scaffold5591.g19405.t1"/>
    <property type="gene ID" value="ACRNAN_scaffold5591.g19405"/>
</dbReference>